<dbReference type="PIRSF" id="PIRSF017082">
    <property type="entry name" value="YflP"/>
    <property type="match status" value="1"/>
</dbReference>
<evidence type="ECO:0000313" key="4">
    <source>
        <dbReference type="Proteomes" id="UP001526430"/>
    </source>
</evidence>
<evidence type="ECO:0000313" key="3">
    <source>
        <dbReference type="EMBL" id="MCW8086201.1"/>
    </source>
</evidence>
<feature type="chain" id="PRO_5045292317" evidence="2">
    <location>
        <begin position="21"/>
        <end position="320"/>
    </location>
</feature>
<dbReference type="InterPro" id="IPR005064">
    <property type="entry name" value="BUG"/>
</dbReference>
<keyword evidence="2" id="KW-0732">Signal</keyword>
<keyword evidence="4" id="KW-1185">Reference proteome</keyword>
<evidence type="ECO:0000256" key="1">
    <source>
        <dbReference type="ARBA" id="ARBA00006987"/>
    </source>
</evidence>
<dbReference type="EMBL" id="JAPFQI010000007">
    <property type="protein sequence ID" value="MCW8086201.1"/>
    <property type="molecule type" value="Genomic_DNA"/>
</dbReference>
<gene>
    <name evidence="3" type="ORF">OF850_11225</name>
</gene>
<accession>A0ABT3NVL8</accession>
<protein>
    <submittedName>
        <fullName evidence="3">Tripartite tricarboxylate transporter substrate binding protein</fullName>
    </submittedName>
</protein>
<comment type="caution">
    <text evidence="3">The sequence shown here is derived from an EMBL/GenBank/DDBJ whole genome shotgun (WGS) entry which is preliminary data.</text>
</comment>
<comment type="similarity">
    <text evidence="1">Belongs to the UPF0065 (bug) family.</text>
</comment>
<reference evidence="3 4" key="1">
    <citation type="submission" date="2022-10" db="EMBL/GenBank/DDBJ databases">
        <title>Roseococcus glaciei nov., sp. nov., isolated from glacier.</title>
        <authorList>
            <person name="Liu Q."/>
            <person name="Xin Y.-H."/>
        </authorList>
    </citation>
    <scope>NUCLEOTIDE SEQUENCE [LARGE SCALE GENOMIC DNA]</scope>
    <source>
        <strain evidence="3 4">MDT2-1-1</strain>
    </source>
</reference>
<proteinExistence type="inferred from homology"/>
<feature type="signal peptide" evidence="2">
    <location>
        <begin position="1"/>
        <end position="20"/>
    </location>
</feature>
<sequence>MQRRALLALPGLALAAPALAQSPWPNRPVRVIVPFPPGGSTDAMSRTAAQKLSERLGQPFVVENRAGANGAVGGQAVAQAAPDGYTLCASASIQMLGRLVMRNPGYDPMTDLTPIIRTGRGPLLLLMTANRQPNTLQELLAAVRANPQNWNFAVSSLGAAGHLATIEFIRQAGVEITQVPYRGTAPAITDVVAGNAQLVFEPILATWPPARDGRAKALAITAAERSQAAPTVPTATEGGMPNLDIQSWWALWGPRGLPAEISNRIAEILQPAMREPDVVARIGGLGIEQAGEAGADFAAFIRRDFERSQELLRVANFQPD</sequence>
<dbReference type="Gene3D" id="3.40.190.10">
    <property type="entry name" value="Periplasmic binding protein-like II"/>
    <property type="match status" value="1"/>
</dbReference>
<organism evidence="3 4">
    <name type="scientific">Sabulicella glaciei</name>
    <dbReference type="NCBI Taxonomy" id="2984948"/>
    <lineage>
        <taxon>Bacteria</taxon>
        <taxon>Pseudomonadati</taxon>
        <taxon>Pseudomonadota</taxon>
        <taxon>Alphaproteobacteria</taxon>
        <taxon>Acetobacterales</taxon>
        <taxon>Acetobacteraceae</taxon>
        <taxon>Sabulicella</taxon>
    </lineage>
</organism>
<dbReference type="Gene3D" id="3.40.190.150">
    <property type="entry name" value="Bordetella uptake gene, domain 1"/>
    <property type="match status" value="1"/>
</dbReference>
<dbReference type="CDD" id="cd07012">
    <property type="entry name" value="PBP2_Bug_TTT"/>
    <property type="match status" value="1"/>
</dbReference>
<dbReference type="Pfam" id="PF03401">
    <property type="entry name" value="TctC"/>
    <property type="match status" value="1"/>
</dbReference>
<dbReference type="Proteomes" id="UP001526430">
    <property type="component" value="Unassembled WGS sequence"/>
</dbReference>
<evidence type="ECO:0000256" key="2">
    <source>
        <dbReference type="SAM" id="SignalP"/>
    </source>
</evidence>
<dbReference type="InterPro" id="IPR042100">
    <property type="entry name" value="Bug_dom1"/>
</dbReference>
<dbReference type="PANTHER" id="PTHR42928">
    <property type="entry name" value="TRICARBOXYLATE-BINDING PROTEIN"/>
    <property type="match status" value="1"/>
</dbReference>
<dbReference type="PANTHER" id="PTHR42928:SF5">
    <property type="entry name" value="BLR1237 PROTEIN"/>
    <property type="match status" value="1"/>
</dbReference>
<name>A0ABT3NVL8_9PROT</name>
<dbReference type="RefSeq" id="WP_301590191.1">
    <property type="nucleotide sequence ID" value="NZ_JAPFQI010000007.1"/>
</dbReference>